<evidence type="ECO:0000313" key="2">
    <source>
        <dbReference type="Proteomes" id="UP001202328"/>
    </source>
</evidence>
<dbReference type="Proteomes" id="UP001202328">
    <property type="component" value="Unassembled WGS sequence"/>
</dbReference>
<comment type="caution">
    <text evidence="1">The sequence shown here is derived from an EMBL/GenBank/DDBJ whole genome shotgun (WGS) entry which is preliminary data.</text>
</comment>
<sequence length="139" mass="15615">MMINRVEFEAEVKNSIAELTVELEATVKNSFADLKVVLEALTVKYKDVVDCINKMKPDELKPSSDFIHEIDVDLEVIPIKSKSVSDFTLHSSNSIDSNLADGENYRTTAEIQFTNVDEFSCVAGIHKYKGDSTFLAYQE</sequence>
<name>A0AAD4T6G5_9MAGN</name>
<dbReference type="AlphaFoldDB" id="A0AAD4T6G5"/>
<reference evidence="1" key="1">
    <citation type="submission" date="2022-04" db="EMBL/GenBank/DDBJ databases">
        <title>A functionally conserved STORR gene fusion in Papaver species that diverged 16.8 million years ago.</title>
        <authorList>
            <person name="Catania T."/>
        </authorList>
    </citation>
    <scope>NUCLEOTIDE SEQUENCE</scope>
    <source>
        <strain evidence="1">S-188037</strain>
    </source>
</reference>
<keyword evidence="2" id="KW-1185">Reference proteome</keyword>
<evidence type="ECO:0000313" key="1">
    <source>
        <dbReference type="EMBL" id="KAI3939369.1"/>
    </source>
</evidence>
<organism evidence="1 2">
    <name type="scientific">Papaver atlanticum</name>
    <dbReference type="NCBI Taxonomy" id="357466"/>
    <lineage>
        <taxon>Eukaryota</taxon>
        <taxon>Viridiplantae</taxon>
        <taxon>Streptophyta</taxon>
        <taxon>Embryophyta</taxon>
        <taxon>Tracheophyta</taxon>
        <taxon>Spermatophyta</taxon>
        <taxon>Magnoliopsida</taxon>
        <taxon>Ranunculales</taxon>
        <taxon>Papaveraceae</taxon>
        <taxon>Papaveroideae</taxon>
        <taxon>Papaver</taxon>
    </lineage>
</organism>
<accession>A0AAD4T6G5</accession>
<protein>
    <submittedName>
        <fullName evidence="1">Uncharacterized protein</fullName>
    </submittedName>
</protein>
<feature type="non-terminal residue" evidence="1">
    <location>
        <position position="139"/>
    </location>
</feature>
<gene>
    <name evidence="1" type="ORF">MKW98_022237</name>
</gene>
<dbReference type="EMBL" id="JAJJMB010005364">
    <property type="protein sequence ID" value="KAI3939369.1"/>
    <property type="molecule type" value="Genomic_DNA"/>
</dbReference>
<proteinExistence type="predicted"/>